<name>A0ABW9RW11_9BACT</name>
<dbReference type="InterPro" id="IPR039420">
    <property type="entry name" value="WalR-like"/>
</dbReference>
<dbReference type="SUPFAM" id="SSF52172">
    <property type="entry name" value="CheY-like"/>
    <property type="match status" value="1"/>
</dbReference>
<dbReference type="RefSeq" id="WP_155174424.1">
    <property type="nucleotide sequence ID" value="NZ_BAAAFL010000012.1"/>
</dbReference>
<evidence type="ECO:0000256" key="1">
    <source>
        <dbReference type="ARBA" id="ARBA00022553"/>
    </source>
</evidence>
<protein>
    <submittedName>
        <fullName evidence="8">Response regulator transcription factor</fullName>
    </submittedName>
</protein>
<dbReference type="Gene3D" id="1.10.10.10">
    <property type="entry name" value="Winged helix-like DNA-binding domain superfamily/Winged helix DNA-binding domain"/>
    <property type="match status" value="1"/>
</dbReference>
<feature type="domain" description="OmpR/PhoB-type" evidence="7">
    <location>
        <begin position="130"/>
        <end position="229"/>
    </location>
</feature>
<dbReference type="SUPFAM" id="SSF46894">
    <property type="entry name" value="C-terminal effector domain of the bipartite response regulators"/>
    <property type="match status" value="1"/>
</dbReference>
<evidence type="ECO:0000256" key="4">
    <source>
        <dbReference type="PROSITE-ProRule" id="PRU00169"/>
    </source>
</evidence>
<evidence type="ECO:0000256" key="5">
    <source>
        <dbReference type="PROSITE-ProRule" id="PRU01091"/>
    </source>
</evidence>
<evidence type="ECO:0000256" key="2">
    <source>
        <dbReference type="ARBA" id="ARBA00023012"/>
    </source>
</evidence>
<dbReference type="Gene3D" id="6.10.250.690">
    <property type="match status" value="1"/>
</dbReference>
<dbReference type="PANTHER" id="PTHR48111">
    <property type="entry name" value="REGULATOR OF RPOS"/>
    <property type="match status" value="1"/>
</dbReference>
<gene>
    <name evidence="8" type="ORF">E1163_20875</name>
</gene>
<keyword evidence="1 4" id="KW-0597">Phosphoprotein</keyword>
<keyword evidence="9" id="KW-1185">Reference proteome</keyword>
<dbReference type="Gene3D" id="3.40.50.2300">
    <property type="match status" value="1"/>
</dbReference>
<dbReference type="InterPro" id="IPR001867">
    <property type="entry name" value="OmpR/PhoB-type_DNA-bd"/>
</dbReference>
<dbReference type="PROSITE" id="PS50110">
    <property type="entry name" value="RESPONSE_REGULATORY"/>
    <property type="match status" value="1"/>
</dbReference>
<feature type="modified residue" description="4-aspartylphosphate" evidence="4">
    <location>
        <position position="52"/>
    </location>
</feature>
<evidence type="ECO:0000259" key="6">
    <source>
        <dbReference type="PROSITE" id="PS50110"/>
    </source>
</evidence>
<keyword evidence="2" id="KW-0902">Two-component regulatory system</keyword>
<dbReference type="PROSITE" id="PS51755">
    <property type="entry name" value="OMPR_PHOB"/>
    <property type="match status" value="1"/>
</dbReference>
<dbReference type="Pfam" id="PF00072">
    <property type="entry name" value="Response_reg"/>
    <property type="match status" value="1"/>
</dbReference>
<organism evidence="8 9">
    <name type="scientific">Fulvivirga kasyanovii</name>
    <dbReference type="NCBI Taxonomy" id="396812"/>
    <lineage>
        <taxon>Bacteria</taxon>
        <taxon>Pseudomonadati</taxon>
        <taxon>Bacteroidota</taxon>
        <taxon>Cytophagia</taxon>
        <taxon>Cytophagales</taxon>
        <taxon>Fulvivirgaceae</taxon>
        <taxon>Fulvivirga</taxon>
    </lineage>
</organism>
<dbReference type="SMART" id="SM00862">
    <property type="entry name" value="Trans_reg_C"/>
    <property type="match status" value="1"/>
</dbReference>
<dbReference type="EMBL" id="SMLW01000627">
    <property type="protein sequence ID" value="MTI27423.1"/>
    <property type="molecule type" value="Genomic_DNA"/>
</dbReference>
<dbReference type="InterPro" id="IPR001789">
    <property type="entry name" value="Sig_transdc_resp-reg_receiver"/>
</dbReference>
<reference evidence="8 9" key="1">
    <citation type="submission" date="2019-02" db="EMBL/GenBank/DDBJ databases">
        <authorList>
            <person name="Goldberg S.R."/>
            <person name="Haltli B.A."/>
            <person name="Correa H."/>
            <person name="Russell K.G."/>
        </authorList>
    </citation>
    <scope>NUCLEOTIDE SEQUENCE [LARGE SCALE GENOMIC DNA]</scope>
    <source>
        <strain evidence="8 9">JCM 16186</strain>
    </source>
</reference>
<evidence type="ECO:0000313" key="8">
    <source>
        <dbReference type="EMBL" id="MTI27423.1"/>
    </source>
</evidence>
<dbReference type="InterPro" id="IPR011006">
    <property type="entry name" value="CheY-like_superfamily"/>
</dbReference>
<feature type="domain" description="Response regulatory" evidence="6">
    <location>
        <begin position="3"/>
        <end position="117"/>
    </location>
</feature>
<sequence>MKKVLLIEDDAHIKDLLEIHLSDLGCQLKMAQNGSMGYRMALTEALDLIILDIMLPDKDGIEICRDLRANNIDTPILMLTARSEEIDKILGLETGADDYLTKPFSVREFIARVKAIFRRVQMLNTPRDDNQIIRHGALIIDQAKRKVLRGGERIDLTPKEFDLLYLLASNPGKSYSRDRLLSIIWGYEFEGYEHTVNSHINRLRAKVEENLSDPEYILTTWGIGYRFNDEISEINPHENENKK</sequence>
<proteinExistence type="predicted"/>
<dbReference type="InterPro" id="IPR016032">
    <property type="entry name" value="Sig_transdc_resp-reg_C-effctor"/>
</dbReference>
<keyword evidence="3 5" id="KW-0238">DNA-binding</keyword>
<evidence type="ECO:0000313" key="9">
    <source>
        <dbReference type="Proteomes" id="UP000798808"/>
    </source>
</evidence>
<dbReference type="Pfam" id="PF00486">
    <property type="entry name" value="Trans_reg_C"/>
    <property type="match status" value="1"/>
</dbReference>
<evidence type="ECO:0000256" key="3">
    <source>
        <dbReference type="ARBA" id="ARBA00023125"/>
    </source>
</evidence>
<dbReference type="Proteomes" id="UP000798808">
    <property type="component" value="Unassembled WGS sequence"/>
</dbReference>
<dbReference type="PANTHER" id="PTHR48111:SF40">
    <property type="entry name" value="PHOSPHATE REGULON TRANSCRIPTIONAL REGULATORY PROTEIN PHOB"/>
    <property type="match status" value="1"/>
</dbReference>
<comment type="caution">
    <text evidence="8">The sequence shown here is derived from an EMBL/GenBank/DDBJ whole genome shotgun (WGS) entry which is preliminary data.</text>
</comment>
<accession>A0ABW9RW11</accession>
<dbReference type="SMART" id="SM00448">
    <property type="entry name" value="REC"/>
    <property type="match status" value="1"/>
</dbReference>
<dbReference type="InterPro" id="IPR036388">
    <property type="entry name" value="WH-like_DNA-bd_sf"/>
</dbReference>
<feature type="DNA-binding region" description="OmpR/PhoB-type" evidence="5">
    <location>
        <begin position="130"/>
        <end position="229"/>
    </location>
</feature>
<dbReference type="CDD" id="cd00383">
    <property type="entry name" value="trans_reg_C"/>
    <property type="match status" value="1"/>
</dbReference>
<evidence type="ECO:0000259" key="7">
    <source>
        <dbReference type="PROSITE" id="PS51755"/>
    </source>
</evidence>
<dbReference type="CDD" id="cd17574">
    <property type="entry name" value="REC_OmpR"/>
    <property type="match status" value="1"/>
</dbReference>